<dbReference type="RefSeq" id="WP_062164424.1">
    <property type="nucleotide sequence ID" value="NZ_AP014690.1"/>
</dbReference>
<keyword evidence="3" id="KW-1185">Reference proteome</keyword>
<dbReference type="InterPro" id="IPR021109">
    <property type="entry name" value="Peptidase_aspartic_dom_sf"/>
</dbReference>
<accession>A0AAN4R644</accession>
<protein>
    <submittedName>
        <fullName evidence="2">Uncharacterized protein</fullName>
    </submittedName>
</protein>
<proteinExistence type="predicted"/>
<sequence>MILTALAGTGVARAQTTDRIANAAIVAQNCVEGATILPLLGGPDDAPIIPVRVEGHDAAMYVSPLFGHLFVRNAGAIWFIQGPSHPMIAQDQTDAPTETTRVDTLEIGPIVLHDLVAERYDDGPLKSLAGRPIIGIIGRPILQHFRLMLMLDVPHEKLGLLAWRDGPQCAAGPEGLFTRKPAIIDLDQEDRITAFIDNHPVHIRLDPDLVRSALPRETVTETLVSAADLEKDQPVVTKFGTMQRGVRHRFNDLRLGTRDFGPTEFLVLENLFDGALGASFFKHEVALIDFHHGKFLFAPSTSQVSQPDLGLHFDASHEGIATVHDTPREGMNGRPVALGGQLAHHATP</sequence>
<gene>
    <name evidence="2" type="ORF">ABO01nite_20380</name>
</gene>
<dbReference type="GeneID" id="78226262"/>
<dbReference type="Proteomes" id="UP000321287">
    <property type="component" value="Unassembled WGS sequence"/>
</dbReference>
<reference evidence="2 3" key="1">
    <citation type="submission" date="2019-07" db="EMBL/GenBank/DDBJ databases">
        <title>Whole genome shotgun sequence of Asaia bogorensis NBRC 16594.</title>
        <authorList>
            <person name="Hosoyama A."/>
            <person name="Uohara A."/>
            <person name="Ohji S."/>
            <person name="Ichikawa N."/>
        </authorList>
    </citation>
    <scope>NUCLEOTIDE SEQUENCE [LARGE SCALE GENOMIC DNA]</scope>
    <source>
        <strain evidence="2 3">NBRC 16594</strain>
    </source>
</reference>
<evidence type="ECO:0000256" key="1">
    <source>
        <dbReference type="SAM" id="MobiDB-lite"/>
    </source>
</evidence>
<dbReference type="Gene3D" id="2.40.70.10">
    <property type="entry name" value="Acid Proteases"/>
    <property type="match status" value="1"/>
</dbReference>
<dbReference type="AlphaFoldDB" id="A0AAN4R644"/>
<dbReference type="KEGG" id="abg:Asbog_01201"/>
<dbReference type="EMBL" id="BJVS01000005">
    <property type="protein sequence ID" value="GEL54031.1"/>
    <property type="molecule type" value="Genomic_DNA"/>
</dbReference>
<name>A0AAN4R644_9PROT</name>
<feature type="region of interest" description="Disordered" evidence="1">
    <location>
        <begin position="324"/>
        <end position="348"/>
    </location>
</feature>
<organism evidence="2 3">
    <name type="scientific">Asaia bogorensis NBRC 16594</name>
    <dbReference type="NCBI Taxonomy" id="1231624"/>
    <lineage>
        <taxon>Bacteria</taxon>
        <taxon>Pseudomonadati</taxon>
        <taxon>Pseudomonadota</taxon>
        <taxon>Alphaproteobacteria</taxon>
        <taxon>Acetobacterales</taxon>
        <taxon>Acetobacteraceae</taxon>
        <taxon>Asaia</taxon>
    </lineage>
</organism>
<evidence type="ECO:0000313" key="3">
    <source>
        <dbReference type="Proteomes" id="UP000321287"/>
    </source>
</evidence>
<evidence type="ECO:0000313" key="2">
    <source>
        <dbReference type="EMBL" id="GEL54031.1"/>
    </source>
</evidence>
<comment type="caution">
    <text evidence="2">The sequence shown here is derived from an EMBL/GenBank/DDBJ whole genome shotgun (WGS) entry which is preliminary data.</text>
</comment>